<dbReference type="PANTHER" id="PTHR34235">
    <property type="entry name" value="SLR1203 PROTEIN-RELATED"/>
    <property type="match status" value="1"/>
</dbReference>
<sequence>MQTQPQSTTLYDADFYAWTQQQAERLRSRKLDQLDIENLAEEIESLGRQEQRELENRLGVLLGHLLKWHYQPQRRSGSWFATIREQRRRILRHLKANPSLKPYFAEAIAEGYEDGLDLFTRETGLNPDELPQSCPFSVEQIFEEVIEFPEPPSQPTSRKPLKL</sequence>
<dbReference type="Pfam" id="PF01724">
    <property type="entry name" value="DUF29"/>
    <property type="match status" value="1"/>
</dbReference>
<evidence type="ECO:0000313" key="2">
    <source>
        <dbReference type="Proteomes" id="UP000607397"/>
    </source>
</evidence>
<dbReference type="EMBL" id="WVIC01000010">
    <property type="protein sequence ID" value="NCJ06214.1"/>
    <property type="molecule type" value="Genomic_DNA"/>
</dbReference>
<protein>
    <submittedName>
        <fullName evidence="1">DUF29 family protein</fullName>
    </submittedName>
</protein>
<dbReference type="AlphaFoldDB" id="A0A8K2A6N9"/>
<dbReference type="PANTHER" id="PTHR34235:SF4">
    <property type="entry name" value="SLR0291 PROTEIN"/>
    <property type="match status" value="1"/>
</dbReference>
<dbReference type="Proteomes" id="UP000607397">
    <property type="component" value="Unassembled WGS sequence"/>
</dbReference>
<comment type="caution">
    <text evidence="1">The sequence shown here is derived from an EMBL/GenBank/DDBJ whole genome shotgun (WGS) entry which is preliminary data.</text>
</comment>
<organism evidence="1 2">
    <name type="scientific">Petrachloros mirabilis ULC683</name>
    <dbReference type="NCBI Taxonomy" id="2781853"/>
    <lineage>
        <taxon>Bacteria</taxon>
        <taxon>Bacillati</taxon>
        <taxon>Cyanobacteriota</taxon>
        <taxon>Cyanophyceae</taxon>
        <taxon>Synechococcales</taxon>
        <taxon>Petrachlorosaceae</taxon>
        <taxon>Petrachloros</taxon>
        <taxon>Petrachloros mirabilis</taxon>
    </lineage>
</organism>
<dbReference type="InterPro" id="IPR002636">
    <property type="entry name" value="DUF29"/>
</dbReference>
<accession>A0A8K2A6N9</accession>
<gene>
    <name evidence="1" type="ORF">GS597_06715</name>
</gene>
<proteinExistence type="predicted"/>
<name>A0A8K2A6N9_9CYAN</name>
<keyword evidence="2" id="KW-1185">Reference proteome</keyword>
<dbReference type="Gene3D" id="1.20.1220.20">
    <property type="entry name" value="Uncharcterised protein PF01724"/>
    <property type="match status" value="1"/>
</dbReference>
<dbReference type="RefSeq" id="WP_161824696.1">
    <property type="nucleotide sequence ID" value="NZ_WVIC01000010.1"/>
</dbReference>
<evidence type="ECO:0000313" key="1">
    <source>
        <dbReference type="EMBL" id="NCJ06214.1"/>
    </source>
</evidence>
<reference evidence="1" key="1">
    <citation type="submission" date="2019-12" db="EMBL/GenBank/DDBJ databases">
        <title>High-Quality draft genome sequences of three cyanobacteria isolated from the limestone walls of the Old Cathedral of Coimbra.</title>
        <authorList>
            <person name="Tiago I."/>
            <person name="Soares F."/>
            <person name="Portugal A."/>
        </authorList>
    </citation>
    <scope>NUCLEOTIDE SEQUENCE [LARGE SCALE GENOMIC DNA]</scope>
    <source>
        <strain evidence="1">C</strain>
    </source>
</reference>